<keyword evidence="2 3" id="KW-0129">CBS domain</keyword>
<dbReference type="EMBL" id="CP000743">
    <property type="protein sequence ID" value="ABR56780.1"/>
    <property type="molecule type" value="Genomic_DNA"/>
</dbReference>
<dbReference type="InterPro" id="IPR046342">
    <property type="entry name" value="CBS_dom_sf"/>
</dbReference>
<evidence type="ECO:0000256" key="3">
    <source>
        <dbReference type="PROSITE-ProRule" id="PRU00703"/>
    </source>
</evidence>
<dbReference type="Gene3D" id="3.10.580.10">
    <property type="entry name" value="CBS-domain"/>
    <property type="match status" value="2"/>
</dbReference>
<dbReference type="InterPro" id="IPR000644">
    <property type="entry name" value="CBS_dom"/>
</dbReference>
<dbReference type="PANTHER" id="PTHR43080">
    <property type="entry name" value="CBS DOMAIN-CONTAINING PROTEIN CBSX3, MITOCHONDRIAL"/>
    <property type="match status" value="1"/>
</dbReference>
<dbReference type="eggNOG" id="arCOG00607">
    <property type="taxonomic scope" value="Archaea"/>
</dbReference>
<dbReference type="HOGENOM" id="CLU_881698_0_0_2"/>
<dbReference type="STRING" id="419665.Maeo_1203"/>
<keyword evidence="1" id="KW-0677">Repeat</keyword>
<name>A6UWA8_META3</name>
<reference evidence="5" key="1">
    <citation type="submission" date="2007-06" db="EMBL/GenBank/DDBJ databases">
        <title>Complete sequence of Methanococcus aeolicus Nankai-3.</title>
        <authorList>
            <consortium name="US DOE Joint Genome Institute"/>
            <person name="Copeland A."/>
            <person name="Lucas S."/>
            <person name="Lapidus A."/>
            <person name="Barry K."/>
            <person name="Glavina del Rio T."/>
            <person name="Dalin E."/>
            <person name="Tice H."/>
            <person name="Pitluck S."/>
            <person name="Chain P."/>
            <person name="Malfatti S."/>
            <person name="Shin M."/>
            <person name="Vergez L."/>
            <person name="Schmutz J."/>
            <person name="Larimer F."/>
            <person name="Land M."/>
            <person name="Hauser L."/>
            <person name="Kyrpides N."/>
            <person name="Lykidis A."/>
            <person name="Sieprawska-Lupa M."/>
            <person name="Whitman W.B."/>
            <person name="Richardson P."/>
        </authorList>
    </citation>
    <scope>NUCLEOTIDE SEQUENCE [LARGE SCALE GENOMIC DNA]</scope>
    <source>
        <strain evidence="5">Nankai-3</strain>
    </source>
</reference>
<dbReference type="SUPFAM" id="SSF54631">
    <property type="entry name" value="CBS-domain pair"/>
    <property type="match status" value="1"/>
</dbReference>
<dbReference type="InterPro" id="IPR051257">
    <property type="entry name" value="Diverse_CBS-Domain"/>
</dbReference>
<dbReference type="Pfam" id="PF00571">
    <property type="entry name" value="CBS"/>
    <property type="match status" value="2"/>
</dbReference>
<proteinExistence type="predicted"/>
<dbReference type="KEGG" id="mae:Maeo_1203"/>
<sequence>MLFKKLSTVERVYNIGLEYNNLRYLFKSITAVVLDAEDDLAKLYDLKVLDKIPVKEIMTKDLVSINESETAKQLIKYIEKYRHMGYPVIDNNNKLVGVVTFNDLEKGHAIIRDIMTPKEKLITIMPDTSASESQNIMANNDIGRLLVVDDNGELLGLVSRGDIVKTYRTYGKKTKIQKCDRLTIMHFYDEEKEKKLKKLTDDLVVLLGGRGYNVSEKEEYIEILTKDWEPLSKIVYNNGKPDHLSLTTRTIDITNMKIIEEILNTIEKYKIEEIVITDHIRLIDEKSSIQRIITDMTSFRDSEKTFGTITIRSDF</sequence>
<feature type="domain" description="CBS" evidence="4">
    <location>
        <begin position="115"/>
        <end position="174"/>
    </location>
</feature>
<dbReference type="PANTHER" id="PTHR43080:SF2">
    <property type="entry name" value="CBS DOMAIN-CONTAINING PROTEIN"/>
    <property type="match status" value="1"/>
</dbReference>
<gene>
    <name evidence="5" type="ordered locus">Maeo_1203</name>
</gene>
<feature type="domain" description="CBS" evidence="4">
    <location>
        <begin position="58"/>
        <end position="114"/>
    </location>
</feature>
<dbReference type="OrthoDB" id="43333at2157"/>
<accession>A6UWA8</accession>
<dbReference type="PROSITE" id="PS51371">
    <property type="entry name" value="CBS"/>
    <property type="match status" value="2"/>
</dbReference>
<dbReference type="SMART" id="SM00116">
    <property type="entry name" value="CBS"/>
    <property type="match status" value="2"/>
</dbReference>
<evidence type="ECO:0000256" key="1">
    <source>
        <dbReference type="ARBA" id="ARBA00022737"/>
    </source>
</evidence>
<evidence type="ECO:0000313" key="6">
    <source>
        <dbReference type="Proteomes" id="UP000001106"/>
    </source>
</evidence>
<dbReference type="RefSeq" id="WP_011973912.1">
    <property type="nucleotide sequence ID" value="NC_009635.1"/>
</dbReference>
<dbReference type="GeneID" id="5327290"/>
<evidence type="ECO:0000313" key="5">
    <source>
        <dbReference type="EMBL" id="ABR56780.1"/>
    </source>
</evidence>
<evidence type="ECO:0000259" key="4">
    <source>
        <dbReference type="PROSITE" id="PS51371"/>
    </source>
</evidence>
<dbReference type="Proteomes" id="UP000001106">
    <property type="component" value="Chromosome"/>
</dbReference>
<dbReference type="AlphaFoldDB" id="A6UWA8"/>
<keyword evidence="6" id="KW-1185">Reference proteome</keyword>
<organism evidence="5 6">
    <name type="scientific">Methanococcus aeolicus (strain ATCC BAA-1280 / DSM 17508 / OCM 812 / Nankai-3)</name>
    <dbReference type="NCBI Taxonomy" id="419665"/>
    <lineage>
        <taxon>Archaea</taxon>
        <taxon>Methanobacteriati</taxon>
        <taxon>Methanobacteriota</taxon>
        <taxon>Methanomada group</taxon>
        <taxon>Methanococci</taxon>
        <taxon>Methanococcales</taxon>
        <taxon>Methanococcaceae</taxon>
        <taxon>Methanococcus</taxon>
    </lineage>
</organism>
<protein>
    <submittedName>
        <fullName evidence="5">Signal transduction protein with CBS domains</fullName>
    </submittedName>
</protein>
<evidence type="ECO:0000256" key="2">
    <source>
        <dbReference type="ARBA" id="ARBA00023122"/>
    </source>
</evidence>